<evidence type="ECO:0000313" key="9">
    <source>
        <dbReference type="EMBL" id="BBC81221.1"/>
    </source>
</evidence>
<dbReference type="NCBIfam" id="TIGR00924">
    <property type="entry name" value="yjdL_sub1_fam"/>
    <property type="match status" value="1"/>
</dbReference>
<keyword evidence="3 7" id="KW-0812">Transmembrane</keyword>
<dbReference type="GO" id="GO:0016020">
    <property type="term" value="C:membrane"/>
    <property type="evidence" value="ECO:0007669"/>
    <property type="project" value="UniProtKB-SubCell"/>
</dbReference>
<dbReference type="SUPFAM" id="SSF103473">
    <property type="entry name" value="MFS general substrate transporter"/>
    <property type="match status" value="1"/>
</dbReference>
<feature type="transmembrane region" description="Helical" evidence="8">
    <location>
        <begin position="179"/>
        <end position="200"/>
    </location>
</feature>
<feature type="transmembrane region" description="Helical" evidence="8">
    <location>
        <begin position="140"/>
        <end position="158"/>
    </location>
</feature>
<dbReference type="InterPro" id="IPR005279">
    <property type="entry name" value="Dipep/tripep_permease"/>
</dbReference>
<feature type="transmembrane region" description="Helical" evidence="8">
    <location>
        <begin position="384"/>
        <end position="405"/>
    </location>
</feature>
<feature type="transmembrane region" description="Helical" evidence="8">
    <location>
        <begin position="304"/>
        <end position="331"/>
    </location>
</feature>
<organism evidence="9 10">
    <name type="scientific">Acetobacter orientalis</name>
    <dbReference type="NCBI Taxonomy" id="146474"/>
    <lineage>
        <taxon>Bacteria</taxon>
        <taxon>Pseudomonadati</taxon>
        <taxon>Pseudomonadota</taxon>
        <taxon>Alphaproteobacteria</taxon>
        <taxon>Acetobacterales</taxon>
        <taxon>Acetobacteraceae</taxon>
        <taxon>Acetobacter</taxon>
    </lineage>
</organism>
<keyword evidence="5 8" id="KW-1133">Transmembrane helix</keyword>
<feature type="transmembrane region" description="Helical" evidence="8">
    <location>
        <begin position="495"/>
        <end position="516"/>
    </location>
</feature>
<gene>
    <name evidence="9" type="ORF">AcetOrient_orf04366</name>
</gene>
<dbReference type="PROSITE" id="PS01023">
    <property type="entry name" value="PTR2_2"/>
    <property type="match status" value="1"/>
</dbReference>
<dbReference type="EMBL" id="AP018515">
    <property type="protein sequence ID" value="BBC81221.1"/>
    <property type="molecule type" value="Genomic_DNA"/>
</dbReference>
<dbReference type="InterPro" id="IPR000109">
    <property type="entry name" value="POT_fam"/>
</dbReference>
<evidence type="ECO:0000313" key="10">
    <source>
        <dbReference type="Proteomes" id="UP000270034"/>
    </source>
</evidence>
<feature type="transmembrane region" description="Helical" evidence="8">
    <location>
        <begin position="351"/>
        <end position="372"/>
    </location>
</feature>
<proteinExistence type="inferred from homology"/>
<dbReference type="Proteomes" id="UP000270034">
    <property type="component" value="Chromosome"/>
</dbReference>
<feature type="transmembrane region" description="Helical" evidence="8">
    <location>
        <begin position="248"/>
        <end position="268"/>
    </location>
</feature>
<feature type="transmembrane region" description="Helical" evidence="8">
    <location>
        <begin position="417"/>
        <end position="441"/>
    </location>
</feature>
<keyword evidence="7" id="KW-0813">Transport</keyword>
<dbReference type="CDD" id="cd17346">
    <property type="entry name" value="MFS_DtpA_like"/>
    <property type="match status" value="1"/>
</dbReference>
<reference evidence="9 10" key="1">
    <citation type="submission" date="2018-02" db="EMBL/GenBank/DDBJ databases">
        <title>Acetobacter orientalis genome.</title>
        <authorList>
            <person name="Nakashima N."/>
            <person name="Tamura T."/>
        </authorList>
    </citation>
    <scope>NUCLEOTIDE SEQUENCE [LARGE SCALE GENOMIC DNA]</scope>
    <source>
        <strain evidence="9 10">FAN1</strain>
    </source>
</reference>
<evidence type="ECO:0000256" key="7">
    <source>
        <dbReference type="RuleBase" id="RU003755"/>
    </source>
</evidence>
<feature type="transmembrane region" description="Helical" evidence="8">
    <location>
        <begin position="88"/>
        <end position="108"/>
    </location>
</feature>
<dbReference type="KEGG" id="aot:AcetOri_orf04366"/>
<feature type="transmembrane region" description="Helical" evidence="8">
    <location>
        <begin position="206"/>
        <end position="227"/>
    </location>
</feature>
<comment type="subcellular location">
    <subcellularLocation>
        <location evidence="1 7">Membrane</location>
        <topology evidence="1 7">Multi-pass membrane protein</topology>
    </subcellularLocation>
</comment>
<evidence type="ECO:0000256" key="1">
    <source>
        <dbReference type="ARBA" id="ARBA00004141"/>
    </source>
</evidence>
<dbReference type="InterPro" id="IPR018456">
    <property type="entry name" value="PTR2_symporter_CS"/>
</dbReference>
<evidence type="ECO:0000256" key="2">
    <source>
        <dbReference type="ARBA" id="ARBA00005982"/>
    </source>
</evidence>
<sequence>MQWLVFIHSKGSFPLPKRQVFAVLGTRSQNGQGFMTNTSSFTHRSRVQSFAVVLAIELWERFGYYGMQGILLLYMVQRLNLADAQANVLLGTLSAVIYAAPAIGGWVGDAVLGSRRTMLLGAVVLALGYGVLGLDSGGQLTLFVALAIVALGNGLFKANSANLVRRIYEGDNAQIDVAFTYYYMSINIGSMVSLLLTPWLQARLGWGPPFGVCAAGLVFGLASYGFFRKRLSTVGSAPDFSPLVWGRLVAVLAGMGVFVAVVVSILGSPMLGRICVWVAAIAVVVAWVLLYRRAAPQSRPGLRLAYLLIVQTMVYFVFYQQMVTSLTLFALRDVRSEFTLFGVPLFSLSAGQFQALNPVWIMLASPLLSWGYGQLEKRGYYLPVAEKFIAGFSLVALSFLIWWWSAAQSVAPISPWVMFWAYGALSVGELLISALGLAVVARYVPLNIGAFMMGSYCVSNGVAMYLGSMVANMAAVSGAVGGETVAAMLPVYASLFRSLFFLAVGCTVVFVVCLPFTRRWDAQHHAALGIKAGAKG</sequence>
<evidence type="ECO:0000256" key="8">
    <source>
        <dbReference type="SAM" id="Phobius"/>
    </source>
</evidence>
<evidence type="ECO:0000256" key="3">
    <source>
        <dbReference type="ARBA" id="ARBA00022692"/>
    </source>
</evidence>
<dbReference type="PANTHER" id="PTHR11654">
    <property type="entry name" value="OLIGOPEPTIDE TRANSPORTER-RELATED"/>
    <property type="match status" value="1"/>
</dbReference>
<keyword evidence="6 8" id="KW-0472">Membrane</keyword>
<dbReference type="Pfam" id="PF00854">
    <property type="entry name" value="PTR2"/>
    <property type="match status" value="1"/>
</dbReference>
<keyword evidence="4" id="KW-0571">Peptide transport</keyword>
<evidence type="ECO:0000256" key="4">
    <source>
        <dbReference type="ARBA" id="ARBA00022856"/>
    </source>
</evidence>
<protein>
    <submittedName>
        <fullName evidence="9">MFS transporter</fullName>
    </submittedName>
</protein>
<dbReference type="AlphaFoldDB" id="A0A2Z5ZKY8"/>
<dbReference type="GO" id="GO:1904680">
    <property type="term" value="F:peptide transmembrane transporter activity"/>
    <property type="evidence" value="ECO:0007669"/>
    <property type="project" value="InterPro"/>
</dbReference>
<comment type="similarity">
    <text evidence="2 7">Belongs to the major facilitator superfamily. Proton-dependent oligopeptide transporter (POT/PTR) (TC 2.A.17) family.</text>
</comment>
<evidence type="ECO:0000256" key="5">
    <source>
        <dbReference type="ARBA" id="ARBA00022989"/>
    </source>
</evidence>
<feature type="transmembrane region" description="Helical" evidence="8">
    <location>
        <begin position="274"/>
        <end position="292"/>
    </location>
</feature>
<evidence type="ECO:0000256" key="6">
    <source>
        <dbReference type="ARBA" id="ARBA00023136"/>
    </source>
</evidence>
<name>A0A2Z5ZKY8_9PROT</name>
<keyword evidence="4" id="KW-0653">Protein transport</keyword>
<dbReference type="Gene3D" id="1.20.1250.20">
    <property type="entry name" value="MFS general substrate transporter like domains"/>
    <property type="match status" value="1"/>
</dbReference>
<dbReference type="GO" id="GO:0006857">
    <property type="term" value="P:oligopeptide transport"/>
    <property type="evidence" value="ECO:0007669"/>
    <property type="project" value="InterPro"/>
</dbReference>
<dbReference type="InterPro" id="IPR036259">
    <property type="entry name" value="MFS_trans_sf"/>
</dbReference>
<accession>A0A2Z5ZKY8</accession>
<feature type="transmembrane region" description="Helical" evidence="8">
    <location>
        <begin position="453"/>
        <end position="475"/>
    </location>
</feature>